<accession>A0AAX1LHT3</accession>
<name>A0AAX1LHT3_BIFLI</name>
<reference evidence="2" key="1">
    <citation type="submission" date="2021-03" db="EMBL/GenBank/DDBJ databases">
        <title>Genome sequencing of Bifidobacterium longum subsp. infantis JCM 7009.</title>
        <authorList>
            <person name="Kim J."/>
        </authorList>
    </citation>
    <scope>NUCLEOTIDE SEQUENCE</scope>
    <source>
        <strain evidence="2">JCM 7009</strain>
    </source>
</reference>
<dbReference type="AlphaFoldDB" id="A0AAX1LHT3"/>
<evidence type="ECO:0000313" key="2">
    <source>
        <dbReference type="EMBL" id="QSP96791.1"/>
    </source>
</evidence>
<feature type="domain" description="YcaO" evidence="1">
    <location>
        <begin position="1"/>
        <end position="342"/>
    </location>
</feature>
<evidence type="ECO:0000259" key="1">
    <source>
        <dbReference type="PROSITE" id="PS51664"/>
    </source>
</evidence>
<dbReference type="Gene3D" id="3.30.1330.230">
    <property type="match status" value="1"/>
</dbReference>
<evidence type="ECO:0000313" key="3">
    <source>
        <dbReference type="Proteomes" id="UP000663618"/>
    </source>
</evidence>
<protein>
    <submittedName>
        <fullName evidence="2">YcaO-like family protein</fullName>
    </submittedName>
</protein>
<dbReference type="PANTHER" id="PTHR37809:SF1">
    <property type="entry name" value="RIBOSOMAL PROTEIN S12 METHYLTHIOTRANSFERASE ACCESSORY FACTOR YCAO"/>
    <property type="match status" value="1"/>
</dbReference>
<proteinExistence type="predicted"/>
<dbReference type="InterPro" id="IPR003776">
    <property type="entry name" value="YcaO-like_dom"/>
</dbReference>
<organism evidence="2 3">
    <name type="scientific">Bifidobacterium longum subsp. infantis</name>
    <dbReference type="NCBI Taxonomy" id="1682"/>
    <lineage>
        <taxon>Bacteria</taxon>
        <taxon>Bacillati</taxon>
        <taxon>Actinomycetota</taxon>
        <taxon>Actinomycetes</taxon>
        <taxon>Bifidobacteriales</taxon>
        <taxon>Bifidobacteriaceae</taxon>
        <taxon>Bifidobacterium</taxon>
    </lineage>
</organism>
<dbReference type="RefSeq" id="WP_206648299.1">
    <property type="nucleotide sequence ID" value="NZ_CP071248.1"/>
</dbReference>
<dbReference type="EMBL" id="CP071248">
    <property type="protein sequence ID" value="QSP96791.1"/>
    <property type="molecule type" value="Genomic_DNA"/>
</dbReference>
<gene>
    <name evidence="2" type="ORF">BLI009_06835</name>
</gene>
<dbReference type="PROSITE" id="PS51664">
    <property type="entry name" value="YCAO"/>
    <property type="match status" value="1"/>
</dbReference>
<sequence>MLRARDLEGRVITPNDFPAYPSRYYGRHGAPYSADEPHEWVVVENLASGESAWIPREYIYYGEQMAYRLWALATSSGCATGSSIDEAKLFGSLELIERDAFIASWYGRIEPVRLDLRDLSELRATFQRAQLLEITLEAGLMESALGVPAVISAATMTSELGDVTSVGAAAHPSLLGAIKGAVKEAWTYIAERARVAETKAERIAQLHANPTDAEEIDDHPLLVVGSRRPEYINLCGTNQPVPVQDLPRTDWERYQHGPPGPLLAQLTERLAAEGIDVWSHVQTSDVERGMGLETVMVVAPKLLPIDFGWYLQRALQAPRLRELIRRHHGTDVEPRQLPRPFS</sequence>
<dbReference type="Proteomes" id="UP000663618">
    <property type="component" value="Chromosome"/>
</dbReference>
<dbReference type="Pfam" id="PF02624">
    <property type="entry name" value="YcaO"/>
    <property type="match status" value="1"/>
</dbReference>
<dbReference type="PANTHER" id="PTHR37809">
    <property type="entry name" value="RIBOSOMAL PROTEIN S12 METHYLTHIOTRANSFERASE ACCESSORY FACTOR YCAO"/>
    <property type="match status" value="1"/>
</dbReference>